<feature type="region of interest" description="Disordered" evidence="1">
    <location>
        <begin position="225"/>
        <end position="245"/>
    </location>
</feature>
<reference evidence="3" key="2">
    <citation type="submission" date="2018-04" db="EMBL/GenBank/DDBJ databases">
        <title>OnivRS2 (Oryza nivara Reference Sequence Version 2).</title>
        <authorList>
            <person name="Zhang J."/>
            <person name="Kudrna D."/>
            <person name="Lee S."/>
            <person name="Talag J."/>
            <person name="Rajasekar S."/>
            <person name="Welchert J."/>
            <person name="Hsing Y.-I."/>
            <person name="Wing R.A."/>
        </authorList>
    </citation>
    <scope>NUCLEOTIDE SEQUENCE [LARGE SCALE GENOMIC DNA]</scope>
    <source>
        <strain evidence="3">SL10</strain>
    </source>
</reference>
<keyword evidence="4" id="KW-1185">Reference proteome</keyword>
<keyword evidence="2" id="KW-0472">Membrane</keyword>
<keyword evidence="2" id="KW-0812">Transmembrane</keyword>
<keyword evidence="2" id="KW-1133">Transmembrane helix</keyword>
<sequence length="245" mass="27555">MAAAAGEVPGPPEADPLEGIITFTLNLADVDKEQLTLILYPSCANTLLRGHHLLVEIAPPHPSMVIYHPFLPHHARQWLLYHPFGGRRSFYPATYPGKEWIYDIILERGSFLSSEETKIEASYHKLIPSGRYCFGPNEWYFGFGYYGDEQLDIALAPMSGSFLIVSGIMYYCVGSFLSVSGIRFPKDSRKGQMHVEQGIQSQDMMRVLSSEKVLKMQETHNVTGHGEGFKLRKGSEDAGDTQYKY</sequence>
<evidence type="ECO:0000313" key="3">
    <source>
        <dbReference type="EnsemblPlants" id="ONIVA08G23640.1"/>
    </source>
</evidence>
<feature type="transmembrane region" description="Helical" evidence="2">
    <location>
        <begin position="162"/>
        <end position="184"/>
    </location>
</feature>
<evidence type="ECO:0000256" key="2">
    <source>
        <dbReference type="SAM" id="Phobius"/>
    </source>
</evidence>
<feature type="compositionally biased region" description="Basic and acidic residues" evidence="1">
    <location>
        <begin position="227"/>
        <end position="236"/>
    </location>
</feature>
<protein>
    <submittedName>
        <fullName evidence="3">Uncharacterized protein</fullName>
    </submittedName>
</protein>
<dbReference type="EnsemblPlants" id="ONIVA08G23640.1">
    <property type="protein sequence ID" value="ONIVA08G23640.1"/>
    <property type="gene ID" value="ONIVA08G23640"/>
</dbReference>
<reference evidence="3" key="1">
    <citation type="submission" date="2015-04" db="UniProtKB">
        <authorList>
            <consortium name="EnsemblPlants"/>
        </authorList>
    </citation>
    <scope>IDENTIFICATION</scope>
    <source>
        <strain evidence="3">SL10</strain>
    </source>
</reference>
<evidence type="ECO:0000256" key="1">
    <source>
        <dbReference type="SAM" id="MobiDB-lite"/>
    </source>
</evidence>
<dbReference type="HOGENOM" id="CLU_1135064_0_0_1"/>
<proteinExistence type="predicted"/>
<evidence type="ECO:0000313" key="4">
    <source>
        <dbReference type="Proteomes" id="UP000006591"/>
    </source>
</evidence>
<name>A0A0E0IEM9_ORYNI</name>
<accession>A0A0E0IEM9</accession>
<dbReference type="Gramene" id="ONIVA08G23640.1">
    <property type="protein sequence ID" value="ONIVA08G23640.1"/>
    <property type="gene ID" value="ONIVA08G23640"/>
</dbReference>
<organism evidence="3">
    <name type="scientific">Oryza nivara</name>
    <name type="common">Indian wild rice</name>
    <name type="synonym">Oryza sativa f. spontanea</name>
    <dbReference type="NCBI Taxonomy" id="4536"/>
    <lineage>
        <taxon>Eukaryota</taxon>
        <taxon>Viridiplantae</taxon>
        <taxon>Streptophyta</taxon>
        <taxon>Embryophyta</taxon>
        <taxon>Tracheophyta</taxon>
        <taxon>Spermatophyta</taxon>
        <taxon>Magnoliopsida</taxon>
        <taxon>Liliopsida</taxon>
        <taxon>Poales</taxon>
        <taxon>Poaceae</taxon>
        <taxon>BOP clade</taxon>
        <taxon>Oryzoideae</taxon>
        <taxon>Oryzeae</taxon>
        <taxon>Oryzinae</taxon>
        <taxon>Oryza</taxon>
    </lineage>
</organism>
<dbReference type="Proteomes" id="UP000006591">
    <property type="component" value="Chromosome 8"/>
</dbReference>
<dbReference type="AlphaFoldDB" id="A0A0E0IEM9"/>